<evidence type="ECO:0000313" key="3">
    <source>
        <dbReference type="Proteomes" id="UP001139559"/>
    </source>
</evidence>
<accession>A0A9X1XK38</accession>
<evidence type="ECO:0000313" key="2">
    <source>
        <dbReference type="EMBL" id="MCK6263343.1"/>
    </source>
</evidence>
<dbReference type="Gene3D" id="3.30.750.140">
    <property type="match status" value="1"/>
</dbReference>
<keyword evidence="2" id="KW-0282">Flagellum</keyword>
<dbReference type="InterPro" id="IPR052563">
    <property type="entry name" value="FliK"/>
</dbReference>
<dbReference type="PANTHER" id="PTHR37533">
    <property type="entry name" value="FLAGELLAR HOOK-LENGTH CONTROL PROTEIN"/>
    <property type="match status" value="1"/>
</dbReference>
<dbReference type="InterPro" id="IPR038610">
    <property type="entry name" value="FliK-like_C_sf"/>
</dbReference>
<keyword evidence="3" id="KW-1185">Reference proteome</keyword>
<protein>
    <submittedName>
        <fullName evidence="2">Flagellar hook-length control protein FliK</fullName>
    </submittedName>
</protein>
<organism evidence="2 3">
    <name type="scientific">Vibrio amylolyticus</name>
    <dbReference type="NCBI Taxonomy" id="2847292"/>
    <lineage>
        <taxon>Bacteria</taxon>
        <taxon>Pseudomonadati</taxon>
        <taxon>Pseudomonadota</taxon>
        <taxon>Gammaproteobacteria</taxon>
        <taxon>Vibrionales</taxon>
        <taxon>Vibrionaceae</taxon>
        <taxon>Vibrio</taxon>
    </lineage>
</organism>
<name>A0A9X1XK38_9VIBR</name>
<reference evidence="2" key="1">
    <citation type="submission" date="2021-11" db="EMBL/GenBank/DDBJ databases">
        <title>Vibrio ZSDE26 sp. nov. and Vibrio ZSDZ34 sp. nov., isolated from coastal seawater in Qingdao.</title>
        <authorList>
            <person name="Zhang P."/>
        </authorList>
    </citation>
    <scope>NUCLEOTIDE SEQUENCE</scope>
    <source>
        <strain evidence="2">ZSDE26</strain>
    </source>
</reference>
<feature type="domain" description="Flagellar hook-length control protein-like C-terminal" evidence="1">
    <location>
        <begin position="231"/>
        <end position="312"/>
    </location>
</feature>
<dbReference type="RefSeq" id="WP_248008420.1">
    <property type="nucleotide sequence ID" value="NZ_JAJHVV010000004.1"/>
</dbReference>
<dbReference type="Proteomes" id="UP001139559">
    <property type="component" value="Unassembled WGS sequence"/>
</dbReference>
<dbReference type="Pfam" id="PF02120">
    <property type="entry name" value="Flg_hook"/>
    <property type="match status" value="1"/>
</dbReference>
<proteinExistence type="predicted"/>
<comment type="caution">
    <text evidence="2">The sequence shown here is derived from an EMBL/GenBank/DDBJ whole genome shotgun (WGS) entry which is preliminary data.</text>
</comment>
<keyword evidence="2" id="KW-0969">Cilium</keyword>
<dbReference type="AlphaFoldDB" id="A0A9X1XK38"/>
<evidence type="ECO:0000259" key="1">
    <source>
        <dbReference type="Pfam" id="PF02120"/>
    </source>
</evidence>
<dbReference type="CDD" id="cd17470">
    <property type="entry name" value="T3SS_Flik_C"/>
    <property type="match status" value="1"/>
</dbReference>
<sequence length="352" mass="39114">MTTISATLPPTQAHNVTPMRSSNAELGLDFSELLGLGEVATPGGGEQGQYWFDLYDQLKELAEMEDWQFNSEQSLISQLPPDGQFRVVDLANHFGGEVREQLLSMMRRSDGLQSVDVQLGQHHRPQALAHSQQPQETLSFSQAMERIISNAMVPVRPEMHNPELLAQLQRGSQSPQSFMTMQNLQAGITTAAPTEAAANTHANSQLVEWSPVKVDANKQLWGQQMTAVLKDRVQMQMSQDVSQARIRLDPPHLGALELSVRVDGSKVQIQVLANDPALREAIQQSAERLRLELESKELMGSQVSVDVGEHGDAQYQDTQAESLEKIMVAESDWRDSTFQSSGLEDHRITRLV</sequence>
<dbReference type="InterPro" id="IPR021136">
    <property type="entry name" value="Flagellar_hook_control-like_C"/>
</dbReference>
<keyword evidence="2" id="KW-0966">Cell projection</keyword>
<dbReference type="PANTHER" id="PTHR37533:SF2">
    <property type="entry name" value="FLAGELLAR HOOK-LENGTH CONTROL PROTEIN"/>
    <property type="match status" value="1"/>
</dbReference>
<gene>
    <name evidence="2" type="ORF">KP803_08630</name>
</gene>
<dbReference type="EMBL" id="JAJHVV010000004">
    <property type="protein sequence ID" value="MCK6263343.1"/>
    <property type="molecule type" value="Genomic_DNA"/>
</dbReference>